<dbReference type="AlphaFoldDB" id="A0A0S8GL65"/>
<proteinExistence type="predicted"/>
<comment type="caution">
    <text evidence="1">The sequence shown here is derived from an EMBL/GenBank/DDBJ whole genome shotgun (WGS) entry which is preliminary data.</text>
</comment>
<evidence type="ECO:0000313" key="2">
    <source>
        <dbReference type="Proteomes" id="UP000051096"/>
    </source>
</evidence>
<reference evidence="1 2" key="1">
    <citation type="journal article" date="2015" name="Microbiome">
        <title>Genomic resolution of linkages in carbon, nitrogen, and sulfur cycling among widespread estuary sediment bacteria.</title>
        <authorList>
            <person name="Baker B.J."/>
            <person name="Lazar C.S."/>
            <person name="Teske A.P."/>
            <person name="Dick G.J."/>
        </authorList>
    </citation>
    <scope>NUCLEOTIDE SEQUENCE [LARGE SCALE GENOMIC DNA]</scope>
    <source>
        <strain evidence="1">SM23_60</strain>
    </source>
</reference>
<gene>
    <name evidence="1" type="ORF">AMJ87_02370</name>
</gene>
<accession>A0A0S8GL65</accession>
<evidence type="ECO:0000313" key="1">
    <source>
        <dbReference type="EMBL" id="KPK73218.1"/>
    </source>
</evidence>
<sequence length="168" mass="19754">MHNVDKEKVEIRLCRLRVGQAKQYVVRIENSQTPLMTRKQALDYIRDFFTYNDKYEIWLMVEPPCQLSEFEIDYATHGMLDRYGTWEIKDKDETKIREGPSGTATHPAMDIIPSDAELLPFSTSGYAFYLHKHEGKVTFYIRTLSYHPGVLAIPLEKLEEMIKYLKKE</sequence>
<organism evidence="1 2">
    <name type="scientific">candidate division WOR_3 bacterium SM23_60</name>
    <dbReference type="NCBI Taxonomy" id="1703780"/>
    <lineage>
        <taxon>Bacteria</taxon>
        <taxon>Bacteria division WOR-3</taxon>
    </lineage>
</organism>
<dbReference type="EMBL" id="LJUO01000013">
    <property type="protein sequence ID" value="KPK73218.1"/>
    <property type="molecule type" value="Genomic_DNA"/>
</dbReference>
<protein>
    <submittedName>
        <fullName evidence="1">Uncharacterized protein</fullName>
    </submittedName>
</protein>
<name>A0A0S8GL65_UNCW3</name>
<dbReference type="Proteomes" id="UP000051096">
    <property type="component" value="Unassembled WGS sequence"/>
</dbReference>